<keyword evidence="2" id="KW-1133">Transmembrane helix</keyword>
<dbReference type="CDD" id="cd09272">
    <property type="entry name" value="RNase_HI_RT_Ty1"/>
    <property type="match status" value="1"/>
</dbReference>
<feature type="compositionally biased region" description="Polar residues" evidence="1">
    <location>
        <begin position="433"/>
        <end position="446"/>
    </location>
</feature>
<reference evidence="5 6" key="1">
    <citation type="journal article" date="2021" name="Commun. Biol.">
        <title>The genome of Shorea leprosula (Dipterocarpaceae) highlights the ecological relevance of drought in aseasonal tropical rainforests.</title>
        <authorList>
            <person name="Ng K.K.S."/>
            <person name="Kobayashi M.J."/>
            <person name="Fawcett J.A."/>
            <person name="Hatakeyama M."/>
            <person name="Paape T."/>
            <person name="Ng C.H."/>
            <person name="Ang C.C."/>
            <person name="Tnah L.H."/>
            <person name="Lee C.T."/>
            <person name="Nishiyama T."/>
            <person name="Sese J."/>
            <person name="O'Brien M.J."/>
            <person name="Copetti D."/>
            <person name="Mohd Noor M.I."/>
            <person name="Ong R.C."/>
            <person name="Putra M."/>
            <person name="Sireger I.Z."/>
            <person name="Indrioko S."/>
            <person name="Kosugi Y."/>
            <person name="Izuno A."/>
            <person name="Isagi Y."/>
            <person name="Lee S.L."/>
            <person name="Shimizu K.K."/>
        </authorList>
    </citation>
    <scope>NUCLEOTIDE SEQUENCE [LARGE SCALE GENOMIC DNA]</scope>
    <source>
        <strain evidence="5">214</strain>
    </source>
</reference>
<dbReference type="PANTHER" id="PTHR11439">
    <property type="entry name" value="GAG-POL-RELATED RETROTRANSPOSON"/>
    <property type="match status" value="1"/>
</dbReference>
<feature type="compositionally biased region" description="Polar residues" evidence="1">
    <location>
        <begin position="412"/>
        <end position="424"/>
    </location>
</feature>
<organism evidence="5 6">
    <name type="scientific">Rubroshorea leprosula</name>
    <dbReference type="NCBI Taxonomy" id="152421"/>
    <lineage>
        <taxon>Eukaryota</taxon>
        <taxon>Viridiplantae</taxon>
        <taxon>Streptophyta</taxon>
        <taxon>Embryophyta</taxon>
        <taxon>Tracheophyta</taxon>
        <taxon>Spermatophyta</taxon>
        <taxon>Magnoliopsida</taxon>
        <taxon>eudicotyledons</taxon>
        <taxon>Gunneridae</taxon>
        <taxon>Pentapetalae</taxon>
        <taxon>rosids</taxon>
        <taxon>malvids</taxon>
        <taxon>Malvales</taxon>
        <taxon>Dipterocarpaceae</taxon>
        <taxon>Rubroshorea</taxon>
    </lineage>
</organism>
<dbReference type="InterPro" id="IPR025724">
    <property type="entry name" value="GAG-pre-integrase_dom"/>
</dbReference>
<feature type="domain" description="GAG-pre-integrase" evidence="4">
    <location>
        <begin position="243"/>
        <end position="307"/>
    </location>
</feature>
<feature type="transmembrane region" description="Helical" evidence="2">
    <location>
        <begin position="901"/>
        <end position="919"/>
    </location>
</feature>
<evidence type="ECO:0000313" key="5">
    <source>
        <dbReference type="EMBL" id="GKV34540.1"/>
    </source>
</evidence>
<accession>A0AAV5LBC4</accession>
<gene>
    <name evidence="5" type="ORF">SLEP1_g42906</name>
</gene>
<evidence type="ECO:0000256" key="2">
    <source>
        <dbReference type="SAM" id="Phobius"/>
    </source>
</evidence>
<comment type="caution">
    <text evidence="5">The sequence shown here is derived from an EMBL/GenBank/DDBJ whole genome shotgun (WGS) entry which is preliminary data.</text>
</comment>
<sequence>MHHLQEKAPPRIIIKDGKEESNLAYEVWLKGHYLASSKEQELHLKGELAIKKGDNESLENFIRKFKGICDSLVAIPKPLDDLDKVFQLSRVVGTRYQPYNLAVLSKAPYPTFSQYSTRLLNNERDIQVAKYETKDKVPPYAQVFVAQRGRGQRGHTALKCWYRFDHAYQSEELPQALASLTMMDDKDPNYYVDTAAIDRMTSELVSKCTEENPYIFEFSSNGFVIKDQITQAVVAKETRKGQLYALEEEEKHALAAISNKASDSIWHQRLGHPNSSVLKTLVIENNIVVSNWTKSPHLCSGCQMGKSYEWLHISSNLQPSGKLDEASVDKSNSTFVPKSKVIDMSIEEKHNTDFIVEEKEDQRQVELECSASASHDSRDSQEQAEHDSPLLTSSQSGINIQENEVVDLLAQDTSSTSQAPNSSFGGVPPPPHNATSTSIHSMTTRTKSGKHTGHVQTNFSKIVNHMTTTNPSSNDVGLDIKEPRLIRKALQLPHWVNAMKEELVAFHRNNTWTLVPAPSMQINIVGSKWVFRTKLNPNGSVESPVLKPTTLRLVIVIATTLSWPLKQLDVKNAFLHGTLKEELLRMGFCCSRAYSSLFILDTGHDIALLLLYVDDIVLSASSMSLLQVIIDHLSSKFALKDLGSLSYFLGIEVTKFSGGAFLSQTKYAKDNLTRASMLEAASIATPMALKDTITSRDSDLVDAQDTFSLTGFCDADWVGCPTTRRSTIGFCVFLGANCMSWSSKKQPIIACLTAEAEYHALASTTAEVVWITYLLCDIGIALPFPPQIFSDNISSLNMSINLVFHAKTKHIKLDYHFVQEKVALGTLITRYIPNNDQVADLLTKPLPQAQFKADKKVAADDFTKCGVFYWRAGDGTFYWSYCAGLILASWFLSLGVNNAEVLCVGLVSVAVSMLFMPLFKATGSVLPQMAPPNIRLQH</sequence>
<feature type="domain" description="Reverse transcriptase Ty1/copia-type" evidence="3">
    <location>
        <begin position="586"/>
        <end position="687"/>
    </location>
</feature>
<name>A0AAV5LBC4_9ROSI</name>
<keyword evidence="6" id="KW-1185">Reference proteome</keyword>
<dbReference type="Pfam" id="PF07727">
    <property type="entry name" value="RVT_2"/>
    <property type="match status" value="1"/>
</dbReference>
<feature type="transmembrane region" description="Helical" evidence="2">
    <location>
        <begin position="877"/>
        <end position="894"/>
    </location>
</feature>
<keyword evidence="2" id="KW-0812">Transmembrane</keyword>
<evidence type="ECO:0008006" key="7">
    <source>
        <dbReference type="Google" id="ProtNLM"/>
    </source>
</evidence>
<feature type="compositionally biased region" description="Basic and acidic residues" evidence="1">
    <location>
        <begin position="356"/>
        <end position="366"/>
    </location>
</feature>
<protein>
    <recommendedName>
        <fullName evidence="7">Reverse transcriptase Ty1/copia-type domain-containing protein</fullName>
    </recommendedName>
</protein>
<evidence type="ECO:0000259" key="3">
    <source>
        <dbReference type="Pfam" id="PF07727"/>
    </source>
</evidence>
<proteinExistence type="predicted"/>
<evidence type="ECO:0000259" key="4">
    <source>
        <dbReference type="Pfam" id="PF13976"/>
    </source>
</evidence>
<evidence type="ECO:0000313" key="6">
    <source>
        <dbReference type="Proteomes" id="UP001054252"/>
    </source>
</evidence>
<dbReference type="Proteomes" id="UP001054252">
    <property type="component" value="Unassembled WGS sequence"/>
</dbReference>
<keyword evidence="2" id="KW-0472">Membrane</keyword>
<feature type="region of interest" description="Disordered" evidence="1">
    <location>
        <begin position="412"/>
        <end position="453"/>
    </location>
</feature>
<dbReference type="EMBL" id="BPVZ01000106">
    <property type="protein sequence ID" value="GKV34540.1"/>
    <property type="molecule type" value="Genomic_DNA"/>
</dbReference>
<feature type="compositionally biased region" description="Basic and acidic residues" evidence="1">
    <location>
        <begin position="375"/>
        <end position="388"/>
    </location>
</feature>
<dbReference type="Pfam" id="PF13976">
    <property type="entry name" value="gag_pre-integrs"/>
    <property type="match status" value="1"/>
</dbReference>
<dbReference type="InterPro" id="IPR043502">
    <property type="entry name" value="DNA/RNA_pol_sf"/>
</dbReference>
<evidence type="ECO:0000256" key="1">
    <source>
        <dbReference type="SAM" id="MobiDB-lite"/>
    </source>
</evidence>
<dbReference type="AlphaFoldDB" id="A0AAV5LBC4"/>
<feature type="region of interest" description="Disordered" evidence="1">
    <location>
        <begin position="356"/>
        <end position="397"/>
    </location>
</feature>
<dbReference type="InterPro" id="IPR013103">
    <property type="entry name" value="RVT_2"/>
</dbReference>
<dbReference type="PANTHER" id="PTHR11439:SF455">
    <property type="entry name" value="RLK (RECEPTOR-LIKE PROTEIN KINASE) 8, PUTATIVE-RELATED"/>
    <property type="match status" value="1"/>
</dbReference>
<dbReference type="SUPFAM" id="SSF56672">
    <property type="entry name" value="DNA/RNA polymerases"/>
    <property type="match status" value="1"/>
</dbReference>